<comment type="caution">
    <text evidence="2">The sequence shown here is derived from an EMBL/GenBank/DDBJ whole genome shotgun (WGS) entry which is preliminary data.</text>
</comment>
<dbReference type="Proteomes" id="UP000236413">
    <property type="component" value="Unassembled WGS sequence"/>
</dbReference>
<keyword evidence="1" id="KW-0472">Membrane</keyword>
<evidence type="ECO:0000313" key="3">
    <source>
        <dbReference type="Proteomes" id="UP000236413"/>
    </source>
</evidence>
<accession>A0A316WTR8</accession>
<gene>
    <name evidence="2" type="ORF">C1634_004265</name>
</gene>
<organism evidence="2 3">
    <name type="scientific">Chryseobacterium viscerum</name>
    <dbReference type="NCBI Taxonomy" id="1037377"/>
    <lineage>
        <taxon>Bacteria</taxon>
        <taxon>Pseudomonadati</taxon>
        <taxon>Bacteroidota</taxon>
        <taxon>Flavobacteriia</taxon>
        <taxon>Flavobacteriales</taxon>
        <taxon>Weeksellaceae</taxon>
        <taxon>Chryseobacterium group</taxon>
        <taxon>Chryseobacterium</taxon>
    </lineage>
</organism>
<feature type="transmembrane region" description="Helical" evidence="1">
    <location>
        <begin position="33"/>
        <end position="49"/>
    </location>
</feature>
<reference evidence="2 3" key="1">
    <citation type="submission" date="2018-04" db="EMBL/GenBank/DDBJ databases">
        <title>Chryseobacterium oncorhynchi 701B-08T from rainbow trout, and Chryseobacterium viscerum 687B-08T from diseased fish.</title>
        <authorList>
            <person name="Jeong J.-J."/>
            <person name="Lee Y.J."/>
            <person name="Pathiraja D."/>
            <person name="Park B."/>
            <person name="Choi I.-G."/>
            <person name="Kim K.D."/>
        </authorList>
    </citation>
    <scope>NUCLEOTIDE SEQUENCE [LARGE SCALE GENOMIC DNA]</scope>
    <source>
        <strain evidence="2 3">687B-08</strain>
    </source>
</reference>
<dbReference type="AlphaFoldDB" id="A0A316WTR8"/>
<proteinExistence type="predicted"/>
<dbReference type="EMBL" id="PPEG02000002">
    <property type="protein sequence ID" value="PWN63816.1"/>
    <property type="molecule type" value="Genomic_DNA"/>
</dbReference>
<sequence>MIGSIFKGFSYKLSAVGILMFRFLLFRNYRNNFYHPVALFFVCILRVHMAENNGKSDFILMV</sequence>
<name>A0A316WTR8_9FLAO</name>
<evidence type="ECO:0000256" key="1">
    <source>
        <dbReference type="SAM" id="Phobius"/>
    </source>
</evidence>
<evidence type="ECO:0000313" key="2">
    <source>
        <dbReference type="EMBL" id="PWN63816.1"/>
    </source>
</evidence>
<feature type="transmembrane region" description="Helical" evidence="1">
    <location>
        <begin position="9"/>
        <end position="27"/>
    </location>
</feature>
<protein>
    <submittedName>
        <fullName evidence="2">Uncharacterized protein</fullName>
    </submittedName>
</protein>
<keyword evidence="1" id="KW-1133">Transmembrane helix</keyword>
<keyword evidence="1" id="KW-0812">Transmembrane</keyword>